<feature type="compositionally biased region" description="Low complexity" evidence="1">
    <location>
        <begin position="43"/>
        <end position="55"/>
    </location>
</feature>
<feature type="region of interest" description="Disordered" evidence="1">
    <location>
        <begin position="43"/>
        <end position="71"/>
    </location>
</feature>
<dbReference type="AlphaFoldDB" id="A0A7J6KFQ1"/>
<accession>A0A7J6KFQ1</accession>
<feature type="compositionally biased region" description="Basic and acidic residues" evidence="1">
    <location>
        <begin position="58"/>
        <end position="71"/>
    </location>
</feature>
<dbReference type="EMBL" id="JAAUHK010000188">
    <property type="protein sequence ID" value="KAF4645226.1"/>
    <property type="molecule type" value="Genomic_DNA"/>
</dbReference>
<evidence type="ECO:0000256" key="1">
    <source>
        <dbReference type="SAM" id="MobiDB-lite"/>
    </source>
</evidence>
<comment type="caution">
    <text evidence="2">The sequence shown here is derived from an EMBL/GenBank/DDBJ whole genome shotgun (WGS) entry which is preliminary data.</text>
</comment>
<sequence length="71" mass="8369">MQRTRLPVNSFEKNSNLEFGESGECWRRRQQFRHVVFAKKGAARAQQGYQGQQAKLNRKAEREDLICRRSS</sequence>
<dbReference type="Proteomes" id="UP000557509">
    <property type="component" value="Unassembled WGS sequence"/>
</dbReference>
<keyword evidence="3" id="KW-1185">Reference proteome</keyword>
<reference evidence="2 3" key="1">
    <citation type="submission" date="2020-03" db="EMBL/GenBank/DDBJ databases">
        <title>Genome sequence of Toxoplasma gondii RH-88 strain.</title>
        <authorList>
            <person name="Lorenzi H.A."/>
            <person name="Venepally P."/>
            <person name="Rozenberg A."/>
            <person name="Sibley D."/>
        </authorList>
    </citation>
    <scope>NUCLEOTIDE SEQUENCE [LARGE SCALE GENOMIC DNA]</scope>
    <source>
        <strain evidence="2 3">RH-88</strain>
    </source>
</reference>
<proteinExistence type="predicted"/>
<evidence type="ECO:0000313" key="3">
    <source>
        <dbReference type="Proteomes" id="UP000557509"/>
    </source>
</evidence>
<protein>
    <submittedName>
        <fullName evidence="2">Uncharacterized protein</fullName>
    </submittedName>
</protein>
<gene>
    <name evidence="2" type="ORF">TGRH88_003310</name>
</gene>
<name>A0A7J6KFQ1_TOXGO</name>
<evidence type="ECO:0000313" key="2">
    <source>
        <dbReference type="EMBL" id="KAF4645226.1"/>
    </source>
</evidence>
<organism evidence="2 3">
    <name type="scientific">Toxoplasma gondii</name>
    <dbReference type="NCBI Taxonomy" id="5811"/>
    <lineage>
        <taxon>Eukaryota</taxon>
        <taxon>Sar</taxon>
        <taxon>Alveolata</taxon>
        <taxon>Apicomplexa</taxon>
        <taxon>Conoidasida</taxon>
        <taxon>Coccidia</taxon>
        <taxon>Eucoccidiorida</taxon>
        <taxon>Eimeriorina</taxon>
        <taxon>Sarcocystidae</taxon>
        <taxon>Toxoplasma</taxon>
    </lineage>
</organism>